<feature type="transmembrane region" description="Helical" evidence="6">
    <location>
        <begin position="74"/>
        <end position="95"/>
    </location>
</feature>
<dbReference type="PANTHER" id="PTHR42024:SF1">
    <property type="entry name" value="AMINO ACID PERMEASE_ SLC12A DOMAIN-CONTAINING PROTEIN"/>
    <property type="match status" value="1"/>
</dbReference>
<feature type="transmembrane region" description="Helical" evidence="6">
    <location>
        <begin position="195"/>
        <end position="215"/>
    </location>
</feature>
<keyword evidence="3 6" id="KW-1133">Transmembrane helix</keyword>
<feature type="transmembrane region" description="Helical" evidence="6">
    <location>
        <begin position="573"/>
        <end position="592"/>
    </location>
</feature>
<feature type="compositionally biased region" description="Basic and acidic residues" evidence="5">
    <location>
        <begin position="338"/>
        <end position="349"/>
    </location>
</feature>
<keyword evidence="2 6" id="KW-0812">Transmembrane</keyword>
<feature type="transmembrane region" description="Helical" evidence="6">
    <location>
        <begin position="116"/>
        <end position="140"/>
    </location>
</feature>
<feature type="region of interest" description="Disordered" evidence="5">
    <location>
        <begin position="326"/>
        <end position="352"/>
    </location>
</feature>
<sequence length="809" mass="92185">MANPTKDNLYGYDANKVLPIIASVMIGISLIGHYIQNTRYKFWRVTFFMFYAGLFFCIGWVVRAISVRKPDSLPLYMISSIFIYLAPPVYSAAEYNTLGRLMHYLPMHSIINPNRIVYIFVFLGSLVEVLTAIGASWIAAGNGRQDEDRLKSGATLMAIAVILQGTIEIGFIAMVGVLHRRCSRANMLPSNVRTLFIMLYGTSILILIRCVFRAVETFELRDILSSGEDNSNALMKREWPFYVLEAIPVALYTYWLNIIHPGRYLPHDQRQYLDVDGKTERMGPGWIHKRHWALYALDPFDFIGMLSMKKRDPYYLRPNEWPETDNCFAQGRGSNVKPGKDKGLSKNESNESSVRCNEWSGLNLQFTSPHSRLGHLVFLFSSLPSSPTPHHYTTMPEVRRGSLAPSDSALSSTDVPEAPEISRPSQSHQSSTNGVRFNLPEEATSPVSPREPLDSALAELPQRTSEGARRNSDAPRRSSDARRSLSYAQRPQAEAYYDSRAATQKEYRRRATTLLEYYDENPHLLPQLPFTWHHGWKRWRLFIFAFLVFVDASAVPIALYYGLKYAGDVEGWIIFAIVTTIWGGPTYLEFAIRTLRLIKVDRFYRPLGTNHRWCFDMLTYSSTLTIFVVTALFIIGSAPHNVWLRVLCMPAPAILYCYGGVLFLITLYHQMNWPAPFRISSTAKGEKVLPGAYYFIEDVIAVNGLGGRPYREALAARYKASPRFREMVYKQSWFWSIPALVLAVPLTVISVIPQVPATGAYGVAWAVPFLWAVVWGIITIKWCKRDMKREREEWELGVDPEKEIKRKGS</sequence>
<dbReference type="Pfam" id="PF04479">
    <property type="entry name" value="RTA1"/>
    <property type="match status" value="1"/>
</dbReference>
<dbReference type="OrthoDB" id="4838853at2759"/>
<dbReference type="InterPro" id="IPR007568">
    <property type="entry name" value="RTA1"/>
</dbReference>
<evidence type="ECO:0000256" key="6">
    <source>
        <dbReference type="SAM" id="Phobius"/>
    </source>
</evidence>
<protein>
    <submittedName>
        <fullName evidence="7">Uncharacterized protein</fullName>
    </submittedName>
</protein>
<feature type="transmembrane region" description="Helical" evidence="6">
    <location>
        <begin position="152"/>
        <end position="175"/>
    </location>
</feature>
<gene>
    <name evidence="7" type="ORF">FAGAP_4420</name>
</gene>
<organism evidence="7 8">
    <name type="scientific">Fusarium agapanthi</name>
    <dbReference type="NCBI Taxonomy" id="1803897"/>
    <lineage>
        <taxon>Eukaryota</taxon>
        <taxon>Fungi</taxon>
        <taxon>Dikarya</taxon>
        <taxon>Ascomycota</taxon>
        <taxon>Pezizomycotina</taxon>
        <taxon>Sordariomycetes</taxon>
        <taxon>Hypocreomycetidae</taxon>
        <taxon>Hypocreales</taxon>
        <taxon>Nectriaceae</taxon>
        <taxon>Fusarium</taxon>
        <taxon>Fusarium fujikuroi species complex</taxon>
    </lineage>
</organism>
<dbReference type="EMBL" id="LUFC02000259">
    <property type="protein sequence ID" value="KAF4499418.1"/>
    <property type="molecule type" value="Genomic_DNA"/>
</dbReference>
<comment type="subcellular location">
    <subcellularLocation>
        <location evidence="1">Membrane</location>
        <topology evidence="1">Multi-pass membrane protein</topology>
    </subcellularLocation>
</comment>
<evidence type="ECO:0000313" key="8">
    <source>
        <dbReference type="Proteomes" id="UP000737391"/>
    </source>
</evidence>
<evidence type="ECO:0000256" key="5">
    <source>
        <dbReference type="SAM" id="MobiDB-lite"/>
    </source>
</evidence>
<feature type="transmembrane region" description="Helical" evidence="6">
    <location>
        <begin position="759"/>
        <end position="780"/>
    </location>
</feature>
<feature type="transmembrane region" description="Helical" evidence="6">
    <location>
        <begin position="733"/>
        <end position="753"/>
    </location>
</feature>
<keyword evidence="8" id="KW-1185">Reference proteome</keyword>
<feature type="transmembrane region" description="Helical" evidence="6">
    <location>
        <begin position="642"/>
        <end position="668"/>
    </location>
</feature>
<dbReference type="Proteomes" id="UP000737391">
    <property type="component" value="Unassembled WGS sequence"/>
</dbReference>
<evidence type="ECO:0000313" key="7">
    <source>
        <dbReference type="EMBL" id="KAF4499418.1"/>
    </source>
</evidence>
<dbReference type="PANTHER" id="PTHR42024">
    <property type="entry name" value="AMINO ACID PERMEASE_ SLC12A DOMAIN-CONTAINING PROTEIN"/>
    <property type="match status" value="1"/>
</dbReference>
<feature type="transmembrane region" description="Helical" evidence="6">
    <location>
        <begin position="239"/>
        <end position="259"/>
    </location>
</feature>
<feature type="transmembrane region" description="Helical" evidence="6">
    <location>
        <begin position="613"/>
        <end position="636"/>
    </location>
</feature>
<evidence type="ECO:0000256" key="2">
    <source>
        <dbReference type="ARBA" id="ARBA00022692"/>
    </source>
</evidence>
<accession>A0A9P5EFY4</accession>
<dbReference type="AlphaFoldDB" id="A0A9P5EFY4"/>
<comment type="caution">
    <text evidence="7">The sequence shown here is derived from an EMBL/GenBank/DDBJ whole genome shotgun (WGS) entry which is preliminary data.</text>
</comment>
<dbReference type="GO" id="GO:0016020">
    <property type="term" value="C:membrane"/>
    <property type="evidence" value="ECO:0007669"/>
    <property type="project" value="UniProtKB-SubCell"/>
</dbReference>
<feature type="transmembrane region" description="Helical" evidence="6">
    <location>
        <begin position="42"/>
        <end position="62"/>
    </location>
</feature>
<feature type="compositionally biased region" description="Basic and acidic residues" evidence="5">
    <location>
        <begin position="466"/>
        <end position="483"/>
    </location>
</feature>
<reference evidence="7" key="1">
    <citation type="submission" date="2020-01" db="EMBL/GenBank/DDBJ databases">
        <title>Identification and distribution of gene clusters putatively required for synthesis of sphingolipid metabolism inhibitors in phylogenetically diverse species of the filamentous fungus Fusarium.</title>
        <authorList>
            <person name="Kim H.-S."/>
            <person name="Busman M."/>
            <person name="Brown D.W."/>
            <person name="Divon H."/>
            <person name="Uhlig S."/>
            <person name="Proctor R.H."/>
        </authorList>
    </citation>
    <scope>NUCLEOTIDE SEQUENCE</scope>
    <source>
        <strain evidence="7">NRRL 31653</strain>
    </source>
</reference>
<feature type="transmembrane region" description="Helical" evidence="6">
    <location>
        <begin position="541"/>
        <end position="561"/>
    </location>
</feature>
<evidence type="ECO:0000256" key="1">
    <source>
        <dbReference type="ARBA" id="ARBA00004141"/>
    </source>
</evidence>
<feature type="transmembrane region" description="Helical" evidence="6">
    <location>
        <begin position="17"/>
        <end position="35"/>
    </location>
</feature>
<keyword evidence="4 6" id="KW-0472">Membrane</keyword>
<name>A0A9P5EFY4_9HYPO</name>
<feature type="compositionally biased region" description="Polar residues" evidence="5">
    <location>
        <begin position="423"/>
        <end position="435"/>
    </location>
</feature>
<proteinExistence type="predicted"/>
<feature type="region of interest" description="Disordered" evidence="5">
    <location>
        <begin position="401"/>
        <end position="492"/>
    </location>
</feature>
<evidence type="ECO:0000256" key="3">
    <source>
        <dbReference type="ARBA" id="ARBA00022989"/>
    </source>
</evidence>
<evidence type="ECO:0000256" key="4">
    <source>
        <dbReference type="ARBA" id="ARBA00023136"/>
    </source>
</evidence>